<comment type="caution">
    <text evidence="1">The sequence shown here is derived from an EMBL/GenBank/DDBJ whole genome shotgun (WGS) entry which is preliminary data.</text>
</comment>
<protein>
    <submittedName>
        <fullName evidence="1">Uncharacterized protein</fullName>
    </submittedName>
</protein>
<accession>A0ABW3KD29</accession>
<keyword evidence="2" id="KW-1185">Reference proteome</keyword>
<proteinExistence type="predicted"/>
<dbReference type="Proteomes" id="UP001597048">
    <property type="component" value="Unassembled WGS sequence"/>
</dbReference>
<dbReference type="RefSeq" id="WP_379556948.1">
    <property type="nucleotide sequence ID" value="NZ_JBHTJS010000006.1"/>
</dbReference>
<sequence>MITALLLSVTILQASVPFMVELPRGEVRPLYLTKDSPLTQGRLQFQQVGLPGGPEALINKLWL</sequence>
<evidence type="ECO:0000313" key="2">
    <source>
        <dbReference type="Proteomes" id="UP001597048"/>
    </source>
</evidence>
<evidence type="ECO:0000313" key="1">
    <source>
        <dbReference type="EMBL" id="MFD1007023.1"/>
    </source>
</evidence>
<name>A0ABW3KD29_9GAMM</name>
<dbReference type="EMBL" id="JBHTJS010000006">
    <property type="protein sequence ID" value="MFD1007023.1"/>
    <property type="molecule type" value="Genomic_DNA"/>
</dbReference>
<reference evidence="2" key="1">
    <citation type="journal article" date="2019" name="Int. J. Syst. Evol. Microbiol.">
        <title>The Global Catalogue of Microorganisms (GCM) 10K type strain sequencing project: providing services to taxonomists for standard genome sequencing and annotation.</title>
        <authorList>
            <consortium name="The Broad Institute Genomics Platform"/>
            <consortium name="The Broad Institute Genome Sequencing Center for Infectious Disease"/>
            <person name="Wu L."/>
            <person name="Ma J."/>
        </authorList>
    </citation>
    <scope>NUCLEOTIDE SEQUENCE [LARGE SCALE GENOMIC DNA]</scope>
    <source>
        <strain evidence="2">CCUG 60525</strain>
    </source>
</reference>
<organism evidence="1 2">
    <name type="scientific">Oceanisphaera ostreae</name>
    <dbReference type="NCBI Taxonomy" id="914151"/>
    <lineage>
        <taxon>Bacteria</taxon>
        <taxon>Pseudomonadati</taxon>
        <taxon>Pseudomonadota</taxon>
        <taxon>Gammaproteobacteria</taxon>
        <taxon>Aeromonadales</taxon>
        <taxon>Aeromonadaceae</taxon>
        <taxon>Oceanisphaera</taxon>
    </lineage>
</organism>
<gene>
    <name evidence="1" type="ORF">ACFQ1C_02485</name>
</gene>